<protein>
    <submittedName>
        <fullName evidence="2">Uncharacterized protein</fullName>
    </submittedName>
</protein>
<reference evidence="2 3" key="1">
    <citation type="submission" date="2017-09" db="EMBL/GenBank/DDBJ databases">
        <title>Depth-based differentiation of microbial function through sediment-hosted aquifers and enrichment of novel symbionts in the deep terrestrial subsurface.</title>
        <authorList>
            <person name="Probst A.J."/>
            <person name="Ladd B."/>
            <person name="Jarett J.K."/>
            <person name="Geller-Mcgrath D.E."/>
            <person name="Sieber C.M."/>
            <person name="Emerson J.B."/>
            <person name="Anantharaman K."/>
            <person name="Thomas B.C."/>
            <person name="Malmstrom R."/>
            <person name="Stieglmeier M."/>
            <person name="Klingl A."/>
            <person name="Woyke T."/>
            <person name="Ryan C.M."/>
            <person name="Banfield J.F."/>
        </authorList>
    </citation>
    <scope>NUCLEOTIDE SEQUENCE [LARGE SCALE GENOMIC DNA]</scope>
    <source>
        <strain evidence="2">CG23_combo_of_CG06-09_8_20_14_all_48_7</strain>
    </source>
</reference>
<evidence type="ECO:0000313" key="3">
    <source>
        <dbReference type="Proteomes" id="UP000230392"/>
    </source>
</evidence>
<dbReference type="Proteomes" id="UP000230392">
    <property type="component" value="Unassembled WGS sequence"/>
</dbReference>
<organism evidence="2 3">
    <name type="scientific">bacterium (Candidatus Ratteibacteria) CG23_combo_of_CG06-09_8_20_14_all_48_7</name>
    <dbReference type="NCBI Taxonomy" id="2014292"/>
    <lineage>
        <taxon>Bacteria</taxon>
        <taxon>Candidatus Ratteibacteria</taxon>
    </lineage>
</organism>
<keyword evidence="1" id="KW-0812">Transmembrane</keyword>
<keyword evidence="1" id="KW-0472">Membrane</keyword>
<proteinExistence type="predicted"/>
<accession>A0A2G9Y8G9</accession>
<evidence type="ECO:0000256" key="1">
    <source>
        <dbReference type="SAM" id="Phobius"/>
    </source>
</evidence>
<gene>
    <name evidence="2" type="ORF">COX46_05595</name>
</gene>
<name>A0A2G9Y8G9_9BACT</name>
<feature type="transmembrane region" description="Helical" evidence="1">
    <location>
        <begin position="7"/>
        <end position="25"/>
    </location>
</feature>
<dbReference type="EMBL" id="PCRF01000273">
    <property type="protein sequence ID" value="PIP15535.1"/>
    <property type="molecule type" value="Genomic_DNA"/>
</dbReference>
<sequence>MKKFDKRVYIPVIIFLYILVIRFVIIPNYKTAKRCQRETSVLNQKMLSLSILNSQYQQISPSLKAVLQSEDSTGLLSAIQKEIQKTGLSGKLKTAVPVVRELNSRIRAEGYELR</sequence>
<comment type="caution">
    <text evidence="2">The sequence shown here is derived from an EMBL/GenBank/DDBJ whole genome shotgun (WGS) entry which is preliminary data.</text>
</comment>
<evidence type="ECO:0000313" key="2">
    <source>
        <dbReference type="EMBL" id="PIP15535.1"/>
    </source>
</evidence>
<keyword evidence="1" id="KW-1133">Transmembrane helix</keyword>
<feature type="non-terminal residue" evidence="2">
    <location>
        <position position="114"/>
    </location>
</feature>
<dbReference type="AlphaFoldDB" id="A0A2G9Y8G9"/>